<keyword evidence="7 11" id="KW-0862">Zinc</keyword>
<evidence type="ECO:0000256" key="11">
    <source>
        <dbReference type="RuleBase" id="RU003983"/>
    </source>
</evidence>
<keyword evidence="2" id="KW-1003">Cell membrane</keyword>
<dbReference type="AlphaFoldDB" id="I4C2L0"/>
<dbReference type="OrthoDB" id="15218at2"/>
<comment type="cofactor">
    <cofactor evidence="11">
        <name>Zn(2+)</name>
        <dbReference type="ChEBI" id="CHEBI:29105"/>
    </cofactor>
    <text evidence="11">Binds 1 zinc ion per subunit.</text>
</comment>
<evidence type="ECO:0000256" key="12">
    <source>
        <dbReference type="SAM" id="Phobius"/>
    </source>
</evidence>
<dbReference type="Proteomes" id="UP000006055">
    <property type="component" value="Chromosome"/>
</dbReference>
<feature type="transmembrane region" description="Helical" evidence="12">
    <location>
        <begin position="12"/>
        <end position="35"/>
    </location>
</feature>
<dbReference type="Gene3D" id="3.30.2010.10">
    <property type="entry name" value="Metalloproteases ('zincins'), catalytic domain"/>
    <property type="match status" value="1"/>
</dbReference>
<feature type="transmembrane region" description="Helical" evidence="12">
    <location>
        <begin position="188"/>
        <end position="210"/>
    </location>
</feature>
<evidence type="ECO:0000256" key="10">
    <source>
        <dbReference type="ARBA" id="ARBA00023136"/>
    </source>
</evidence>
<evidence type="ECO:0000256" key="2">
    <source>
        <dbReference type="ARBA" id="ARBA00022475"/>
    </source>
</evidence>
<dbReference type="STRING" id="706587.Desti_1087"/>
<dbReference type="EMBL" id="CP003360">
    <property type="protein sequence ID" value="AFM23801.1"/>
    <property type="molecule type" value="Genomic_DNA"/>
</dbReference>
<dbReference type="PANTHER" id="PTHR43221">
    <property type="entry name" value="PROTEASE HTPX"/>
    <property type="match status" value="1"/>
</dbReference>
<keyword evidence="4 12" id="KW-0812">Transmembrane</keyword>
<dbReference type="PATRIC" id="fig|706587.4.peg.1241"/>
<evidence type="ECO:0000256" key="6">
    <source>
        <dbReference type="ARBA" id="ARBA00022801"/>
    </source>
</evidence>
<accession>I4C2L0</accession>
<dbReference type="InterPro" id="IPR001915">
    <property type="entry name" value="Peptidase_M48"/>
</dbReference>
<keyword evidence="6 11" id="KW-0378">Hydrolase</keyword>
<evidence type="ECO:0000256" key="9">
    <source>
        <dbReference type="ARBA" id="ARBA00023049"/>
    </source>
</evidence>
<reference evidence="15" key="1">
    <citation type="submission" date="2012-06" db="EMBL/GenBank/DDBJ databases">
        <title>Complete sequence of chromosome of Desulfomonile tiedjei DSM 6799.</title>
        <authorList>
            <person name="Lucas S."/>
            <person name="Copeland A."/>
            <person name="Lapidus A."/>
            <person name="Glavina del Rio T."/>
            <person name="Dalin E."/>
            <person name="Tice H."/>
            <person name="Bruce D."/>
            <person name="Goodwin L."/>
            <person name="Pitluck S."/>
            <person name="Peters L."/>
            <person name="Ovchinnikova G."/>
            <person name="Zeytun A."/>
            <person name="Lu M."/>
            <person name="Kyrpides N."/>
            <person name="Mavromatis K."/>
            <person name="Ivanova N."/>
            <person name="Brettin T."/>
            <person name="Detter J.C."/>
            <person name="Han C."/>
            <person name="Larimer F."/>
            <person name="Land M."/>
            <person name="Hauser L."/>
            <person name="Markowitz V."/>
            <person name="Cheng J.-F."/>
            <person name="Hugenholtz P."/>
            <person name="Woyke T."/>
            <person name="Wu D."/>
            <person name="Spring S."/>
            <person name="Schroeder M."/>
            <person name="Brambilla E."/>
            <person name="Klenk H.-P."/>
            <person name="Eisen J.A."/>
        </authorList>
    </citation>
    <scope>NUCLEOTIDE SEQUENCE [LARGE SCALE GENOMIC DNA]</scope>
    <source>
        <strain evidence="15">ATCC 49306 / DSM 6799 / DCB-1</strain>
    </source>
</reference>
<evidence type="ECO:0000256" key="3">
    <source>
        <dbReference type="ARBA" id="ARBA00022670"/>
    </source>
</evidence>
<evidence type="ECO:0000313" key="14">
    <source>
        <dbReference type="EMBL" id="AFM23801.1"/>
    </source>
</evidence>
<dbReference type="eggNOG" id="COG0501">
    <property type="taxonomic scope" value="Bacteria"/>
</dbReference>
<keyword evidence="5" id="KW-0479">Metal-binding</keyword>
<dbReference type="CDD" id="cd07339">
    <property type="entry name" value="M48B_HtpX_like"/>
    <property type="match status" value="1"/>
</dbReference>
<dbReference type="HOGENOM" id="CLU_042266_3_2_7"/>
<keyword evidence="9 11" id="KW-0482">Metalloprotease</keyword>
<dbReference type="RefSeq" id="WP_014808954.1">
    <property type="nucleotide sequence ID" value="NC_018025.1"/>
</dbReference>
<comment type="similarity">
    <text evidence="11">Belongs to the peptidase M48 family.</text>
</comment>
<gene>
    <name evidence="14" type="ordered locus">Desti_1087</name>
</gene>
<evidence type="ECO:0000256" key="4">
    <source>
        <dbReference type="ARBA" id="ARBA00022692"/>
    </source>
</evidence>
<keyword evidence="10 12" id="KW-0472">Membrane</keyword>
<evidence type="ECO:0000256" key="8">
    <source>
        <dbReference type="ARBA" id="ARBA00022989"/>
    </source>
</evidence>
<organism evidence="14 15">
    <name type="scientific">Desulfomonile tiedjei (strain ATCC 49306 / DSM 6799 / DCB-1)</name>
    <dbReference type="NCBI Taxonomy" id="706587"/>
    <lineage>
        <taxon>Bacteria</taxon>
        <taxon>Pseudomonadati</taxon>
        <taxon>Thermodesulfobacteriota</taxon>
        <taxon>Desulfomonilia</taxon>
        <taxon>Desulfomonilales</taxon>
        <taxon>Desulfomonilaceae</taxon>
        <taxon>Desulfomonile</taxon>
    </lineage>
</organism>
<name>I4C2L0_DESTA</name>
<evidence type="ECO:0000313" key="15">
    <source>
        <dbReference type="Proteomes" id="UP000006055"/>
    </source>
</evidence>
<keyword evidence="15" id="KW-1185">Reference proteome</keyword>
<feature type="domain" description="Peptidase M48" evidence="13">
    <location>
        <begin position="75"/>
        <end position="279"/>
    </location>
</feature>
<dbReference type="PANTHER" id="PTHR43221:SF1">
    <property type="entry name" value="PROTEASE HTPX"/>
    <property type="match status" value="1"/>
</dbReference>
<sequence length="317" mass="35748">MPKTVAHHMIRNVVHSTLLIISMLLLSSGLGWLMWGTDGLFWLGILGVGLLILGPAVSPQIVLKMYKARQLSERDAPYLLRMVNFLARKAQLPAMPRVYYIPSSIANAFAVGTRKNGAIAVTDGLLRNFSSRELQGVLAHELGHLNSNDGWVMSLADSLSQLVSLMSWIGQFLLIINLPLFLWGNYQIPWLFILILVFAPTVSALLQLALSRTREFEADLQAAMLTGDPRGLASGLARLERISGNWFENLFLPGRRVPEPSLLRTHPPTEERVRRLLELEQDLTSEIDRKEHSRDRLLSSQAPVMSPPRWHVSRFWY</sequence>
<evidence type="ECO:0000259" key="13">
    <source>
        <dbReference type="Pfam" id="PF01435"/>
    </source>
</evidence>
<dbReference type="Pfam" id="PF01435">
    <property type="entry name" value="Peptidase_M48"/>
    <property type="match status" value="1"/>
</dbReference>
<evidence type="ECO:0000256" key="1">
    <source>
        <dbReference type="ARBA" id="ARBA00004651"/>
    </source>
</evidence>
<keyword evidence="3 11" id="KW-0645">Protease</keyword>
<evidence type="ECO:0000256" key="5">
    <source>
        <dbReference type="ARBA" id="ARBA00022723"/>
    </source>
</evidence>
<dbReference type="GO" id="GO:0005886">
    <property type="term" value="C:plasma membrane"/>
    <property type="evidence" value="ECO:0007669"/>
    <property type="project" value="UniProtKB-SubCell"/>
</dbReference>
<dbReference type="GO" id="GO:0046872">
    <property type="term" value="F:metal ion binding"/>
    <property type="evidence" value="ECO:0007669"/>
    <property type="project" value="UniProtKB-KW"/>
</dbReference>
<dbReference type="GO" id="GO:0004222">
    <property type="term" value="F:metalloendopeptidase activity"/>
    <property type="evidence" value="ECO:0007669"/>
    <property type="project" value="InterPro"/>
</dbReference>
<feature type="transmembrane region" description="Helical" evidence="12">
    <location>
        <begin position="41"/>
        <end position="63"/>
    </location>
</feature>
<keyword evidence="8 12" id="KW-1133">Transmembrane helix</keyword>
<feature type="transmembrane region" description="Helical" evidence="12">
    <location>
        <begin position="162"/>
        <end position="182"/>
    </location>
</feature>
<comment type="subcellular location">
    <subcellularLocation>
        <location evidence="1">Cell membrane</location>
        <topology evidence="1">Multi-pass membrane protein</topology>
    </subcellularLocation>
</comment>
<proteinExistence type="inferred from homology"/>
<dbReference type="GO" id="GO:0006508">
    <property type="term" value="P:proteolysis"/>
    <property type="evidence" value="ECO:0007669"/>
    <property type="project" value="UniProtKB-KW"/>
</dbReference>
<protein>
    <submittedName>
        <fullName evidence="14">Zn-dependent protease with chaperone function</fullName>
    </submittedName>
</protein>
<dbReference type="KEGG" id="dti:Desti_1087"/>
<evidence type="ECO:0000256" key="7">
    <source>
        <dbReference type="ARBA" id="ARBA00022833"/>
    </source>
</evidence>
<dbReference type="InterPro" id="IPR050083">
    <property type="entry name" value="HtpX_protease"/>
</dbReference>